<protein>
    <submittedName>
        <fullName evidence="2">Uncharacterized protein</fullName>
    </submittedName>
</protein>
<name>A0AAE1BF90_PETCI</name>
<evidence type="ECO:0000313" key="2">
    <source>
        <dbReference type="EMBL" id="KAK3849068.1"/>
    </source>
</evidence>
<dbReference type="EMBL" id="JAWQEG010009158">
    <property type="protein sequence ID" value="KAK3849068.1"/>
    <property type="molecule type" value="Genomic_DNA"/>
</dbReference>
<gene>
    <name evidence="2" type="ORF">Pcinc_044161</name>
</gene>
<organism evidence="2 3">
    <name type="scientific">Petrolisthes cinctipes</name>
    <name type="common">Flat porcelain crab</name>
    <dbReference type="NCBI Taxonomy" id="88211"/>
    <lineage>
        <taxon>Eukaryota</taxon>
        <taxon>Metazoa</taxon>
        <taxon>Ecdysozoa</taxon>
        <taxon>Arthropoda</taxon>
        <taxon>Crustacea</taxon>
        <taxon>Multicrustacea</taxon>
        <taxon>Malacostraca</taxon>
        <taxon>Eumalacostraca</taxon>
        <taxon>Eucarida</taxon>
        <taxon>Decapoda</taxon>
        <taxon>Pleocyemata</taxon>
        <taxon>Anomura</taxon>
        <taxon>Galatheoidea</taxon>
        <taxon>Porcellanidae</taxon>
        <taxon>Petrolisthes</taxon>
    </lineage>
</organism>
<feature type="region of interest" description="Disordered" evidence="1">
    <location>
        <begin position="72"/>
        <end position="96"/>
    </location>
</feature>
<feature type="compositionally biased region" description="Pro residues" evidence="1">
    <location>
        <begin position="82"/>
        <end position="93"/>
    </location>
</feature>
<reference evidence="2" key="1">
    <citation type="submission" date="2023-10" db="EMBL/GenBank/DDBJ databases">
        <title>Genome assemblies of two species of porcelain crab, Petrolisthes cinctipes and Petrolisthes manimaculis (Anomura: Porcellanidae).</title>
        <authorList>
            <person name="Angst P."/>
        </authorList>
    </citation>
    <scope>NUCLEOTIDE SEQUENCE</scope>
    <source>
        <strain evidence="2">PB745_01</strain>
        <tissue evidence="2">Gill</tissue>
    </source>
</reference>
<accession>A0AAE1BF90</accession>
<comment type="caution">
    <text evidence="2">The sequence shown here is derived from an EMBL/GenBank/DDBJ whole genome shotgun (WGS) entry which is preliminary data.</text>
</comment>
<evidence type="ECO:0000256" key="1">
    <source>
        <dbReference type="SAM" id="MobiDB-lite"/>
    </source>
</evidence>
<proteinExistence type="predicted"/>
<dbReference type="Proteomes" id="UP001286313">
    <property type="component" value="Unassembled WGS sequence"/>
</dbReference>
<keyword evidence="3" id="KW-1185">Reference proteome</keyword>
<feature type="region of interest" description="Disordered" evidence="1">
    <location>
        <begin position="21"/>
        <end position="56"/>
    </location>
</feature>
<sequence>MISCRSWCGCPAARRAVLSSPQPCRQRGEGSGCERAPSWGARAWRRGPGHTAGAARGRPTCLVSQCWWPTHPQQPPRSVQWPPCPPPARPSAPTPHLKYQVEAVTRILG</sequence>
<dbReference type="AlphaFoldDB" id="A0AAE1BF90"/>
<evidence type="ECO:0000313" key="3">
    <source>
        <dbReference type="Proteomes" id="UP001286313"/>
    </source>
</evidence>